<dbReference type="RefSeq" id="WP_286258950.1">
    <property type="nucleotide sequence ID" value="NZ_AP018448.1"/>
</dbReference>
<dbReference type="EMBL" id="AP018448">
    <property type="protein sequence ID" value="BBC38451.1"/>
    <property type="molecule type" value="Genomic_DNA"/>
</dbReference>
<dbReference type="InterPro" id="IPR036390">
    <property type="entry name" value="WH_DNA-bd_sf"/>
</dbReference>
<evidence type="ECO:0000313" key="1">
    <source>
        <dbReference type="EMBL" id="BBC38451.1"/>
    </source>
</evidence>
<organism evidence="1 2">
    <name type="scientific">Streptomyces graminofaciens</name>
    <dbReference type="NCBI Taxonomy" id="68212"/>
    <lineage>
        <taxon>Bacteria</taxon>
        <taxon>Bacillati</taxon>
        <taxon>Actinomycetota</taxon>
        <taxon>Actinomycetes</taxon>
        <taxon>Kitasatosporales</taxon>
        <taxon>Streptomycetaceae</taxon>
        <taxon>Streptomyces</taxon>
    </lineage>
</organism>
<dbReference type="Proteomes" id="UP001321542">
    <property type="component" value="Chromosome"/>
</dbReference>
<proteinExistence type="predicted"/>
<evidence type="ECO:0000313" key="2">
    <source>
        <dbReference type="Proteomes" id="UP001321542"/>
    </source>
</evidence>
<name>A0ABM7FKN4_9ACTN</name>
<reference evidence="1 2" key="2">
    <citation type="journal article" date="2023" name="ChemBioChem">
        <title>Acyltransferase Domain Exchange between Two Independent Type I Polyketide Synthases in the Same Producer Strain of Macrolide Antibiotics.</title>
        <authorList>
            <person name="Kudo F."/>
            <person name="Kishikawa K."/>
            <person name="Tsuboi K."/>
            <person name="Kido T."/>
            <person name="Usui T."/>
            <person name="Hashimoto J."/>
            <person name="Shin-Ya K."/>
            <person name="Miyanaga A."/>
            <person name="Eguchi T."/>
        </authorList>
    </citation>
    <scope>NUCLEOTIDE SEQUENCE [LARGE SCALE GENOMIC DNA]</scope>
    <source>
        <strain evidence="1 2">A-8890</strain>
    </source>
</reference>
<dbReference type="Gene3D" id="1.10.10.10">
    <property type="entry name" value="Winged helix-like DNA-binding domain superfamily/Winged helix DNA-binding domain"/>
    <property type="match status" value="1"/>
</dbReference>
<dbReference type="SUPFAM" id="SSF46785">
    <property type="entry name" value="Winged helix' DNA-binding domain"/>
    <property type="match status" value="1"/>
</dbReference>
<sequence>MTTAGPTAAPSTTPSVDGRVIGLAHYAGRAVLESVLAGHAITFQQSVTLRLVAVAAEPVDRDRLAGQIVDSLKIDETAARAVVEELVSAKLVEPDSARPSRLRVTDAGRELYDRSSTETGVISARIYAGIPAEDLTVAGRVLALVTERANSELAARK</sequence>
<dbReference type="InterPro" id="IPR036388">
    <property type="entry name" value="WH-like_DNA-bd_sf"/>
</dbReference>
<reference evidence="1 2" key="1">
    <citation type="journal article" date="2010" name="ChemBioChem">
        <title>Cloning and characterization of the biosynthetic gene cluster of 16-membered macrolide antibiotic FD-891: involvement of a dual functional cytochrome P450 monooxygenase catalyzing epoxidation and hydroxylation.</title>
        <authorList>
            <person name="Kudo F."/>
            <person name="Motegi A."/>
            <person name="Mizoue K."/>
            <person name="Eguchi T."/>
        </authorList>
    </citation>
    <scope>NUCLEOTIDE SEQUENCE [LARGE SCALE GENOMIC DNA]</scope>
    <source>
        <strain evidence="1 2">A-8890</strain>
    </source>
</reference>
<keyword evidence="2" id="KW-1185">Reference proteome</keyword>
<protein>
    <recommendedName>
        <fullName evidence="3">MarR family transcriptional regulator</fullName>
    </recommendedName>
</protein>
<accession>A0ABM7FKN4</accession>
<evidence type="ECO:0008006" key="3">
    <source>
        <dbReference type="Google" id="ProtNLM"/>
    </source>
</evidence>
<gene>
    <name evidence="1" type="ORF">SGFS_097450</name>
</gene>